<gene>
    <name evidence="1" type="ORF">KXQ929_LOCUS49840</name>
</gene>
<evidence type="ECO:0000313" key="1">
    <source>
        <dbReference type="EMBL" id="CAF4379715.1"/>
    </source>
</evidence>
<sequence>MTSSSTRKQCEKVDGCKQAGIAHCE</sequence>
<name>A0A820MXQ6_9BILA</name>
<organism evidence="1 2">
    <name type="scientific">Adineta steineri</name>
    <dbReference type="NCBI Taxonomy" id="433720"/>
    <lineage>
        <taxon>Eukaryota</taxon>
        <taxon>Metazoa</taxon>
        <taxon>Spiralia</taxon>
        <taxon>Gnathifera</taxon>
        <taxon>Rotifera</taxon>
        <taxon>Eurotatoria</taxon>
        <taxon>Bdelloidea</taxon>
        <taxon>Adinetida</taxon>
        <taxon>Adinetidae</taxon>
        <taxon>Adineta</taxon>
    </lineage>
</organism>
<dbReference type="EMBL" id="CAJOBB010021832">
    <property type="protein sequence ID" value="CAF4379715.1"/>
    <property type="molecule type" value="Genomic_DNA"/>
</dbReference>
<dbReference type="AlphaFoldDB" id="A0A820MXQ6"/>
<reference evidence="1" key="1">
    <citation type="submission" date="2021-02" db="EMBL/GenBank/DDBJ databases">
        <authorList>
            <person name="Nowell W R."/>
        </authorList>
    </citation>
    <scope>NUCLEOTIDE SEQUENCE</scope>
</reference>
<comment type="caution">
    <text evidence="1">The sequence shown here is derived from an EMBL/GenBank/DDBJ whole genome shotgun (WGS) entry which is preliminary data.</text>
</comment>
<proteinExistence type="predicted"/>
<accession>A0A820MXQ6</accession>
<protein>
    <submittedName>
        <fullName evidence="1">Uncharacterized protein</fullName>
    </submittedName>
</protein>
<evidence type="ECO:0000313" key="2">
    <source>
        <dbReference type="Proteomes" id="UP000663868"/>
    </source>
</evidence>
<feature type="non-terminal residue" evidence="1">
    <location>
        <position position="25"/>
    </location>
</feature>
<dbReference type="Proteomes" id="UP000663868">
    <property type="component" value="Unassembled WGS sequence"/>
</dbReference>